<evidence type="ECO:0000259" key="4">
    <source>
        <dbReference type="Pfam" id="PF01494"/>
    </source>
</evidence>
<dbReference type="Gene3D" id="3.30.70.2450">
    <property type="match status" value="1"/>
</dbReference>
<dbReference type="Gene3D" id="3.40.30.120">
    <property type="match status" value="1"/>
</dbReference>
<dbReference type="PANTHER" id="PTHR43004">
    <property type="entry name" value="TRK SYSTEM POTASSIUM UPTAKE PROTEIN"/>
    <property type="match status" value="1"/>
</dbReference>
<keyword evidence="1" id="KW-0285">Flavoprotein</keyword>
<dbReference type="GO" id="GO:0071949">
    <property type="term" value="F:FAD binding"/>
    <property type="evidence" value="ECO:0007669"/>
    <property type="project" value="InterPro"/>
</dbReference>
<dbReference type="SUPFAM" id="SSF51905">
    <property type="entry name" value="FAD/NAD(P)-binding domain"/>
    <property type="match status" value="1"/>
</dbReference>
<sequence length="414" mass="45638">MSSTGNSVDPTHSLETDVLIVGGGPVGLFTAYRLGIIYERLLKSAVDELHNVKSFWGYNFESIEEIKDAVYSTIHDPNGKPIVVKSKYTIGCDGAGSRVRSLVGINAPREGINPEEFINKQLGGWGKPFNIKVSEVGVISKWEATVALADSFRSSKGRVFLSGDSAHRLTPAGGHGLNSGIHDVFDLTWKLAANIHGWGGETLLESYNKERRSAAELNIKMVWKAMTEIMLPRFTSTEESGRERLIANSEEGQMARSLLQERIMRGEWIHRQLGTTLGHRYKDTPVIIADTSSMEPRESITEYVPSTWPGVKAPHVVLTDGQKSILDLCGPNFTVVDFTPSGTLADKFCNTATALKIPITKVHLPNEAHCRKVWERDVVLVRPDWFVAWRSASGETVVENIDTADILLKVVGKA</sequence>
<keyword evidence="2" id="KW-0274">FAD</keyword>
<name>A0A395NZA7_TRIAR</name>
<dbReference type="InterPro" id="IPR036188">
    <property type="entry name" value="FAD/NAD-bd_sf"/>
</dbReference>
<dbReference type="OrthoDB" id="2690153at2759"/>
<proteinExistence type="predicted"/>
<dbReference type="EMBL" id="PXOA01000052">
    <property type="protein sequence ID" value="RFU81379.1"/>
    <property type="molecule type" value="Genomic_DNA"/>
</dbReference>
<dbReference type="InterPro" id="IPR002938">
    <property type="entry name" value="FAD-bd"/>
</dbReference>
<feature type="domain" description="FAD-binding" evidence="4">
    <location>
        <begin position="39"/>
        <end position="110"/>
    </location>
</feature>
<gene>
    <name evidence="5" type="ORF">TARUN_828</name>
</gene>
<dbReference type="Pfam" id="PF21274">
    <property type="entry name" value="Rng_hyd_C"/>
    <property type="match status" value="1"/>
</dbReference>
<dbReference type="Pfam" id="PF01494">
    <property type="entry name" value="FAD_binding_3"/>
    <property type="match status" value="2"/>
</dbReference>
<accession>A0A395NZA7</accession>
<evidence type="ECO:0000256" key="3">
    <source>
        <dbReference type="ARBA" id="ARBA00023002"/>
    </source>
</evidence>
<evidence type="ECO:0000313" key="5">
    <source>
        <dbReference type="EMBL" id="RFU81379.1"/>
    </source>
</evidence>
<keyword evidence="3" id="KW-0560">Oxidoreductase</keyword>
<keyword evidence="6" id="KW-1185">Reference proteome</keyword>
<reference evidence="5 6" key="1">
    <citation type="journal article" date="2018" name="PLoS Pathog.">
        <title>Evolution of structural diversity of trichothecenes, a family of toxins produced by plant pathogenic and entomopathogenic fungi.</title>
        <authorList>
            <person name="Proctor R.H."/>
            <person name="McCormick S.P."/>
            <person name="Kim H.S."/>
            <person name="Cardoza R.E."/>
            <person name="Stanley A.M."/>
            <person name="Lindo L."/>
            <person name="Kelly A."/>
            <person name="Brown D.W."/>
            <person name="Lee T."/>
            <person name="Vaughan M.M."/>
            <person name="Alexander N.J."/>
            <person name="Busman M."/>
            <person name="Gutierrez S."/>
        </authorList>
    </citation>
    <scope>NUCLEOTIDE SEQUENCE [LARGE SCALE GENOMIC DNA]</scope>
    <source>
        <strain evidence="5 6">IBT 40837</strain>
    </source>
</reference>
<dbReference type="GO" id="GO:0016709">
    <property type="term" value="F:oxidoreductase activity, acting on paired donors, with incorporation or reduction of molecular oxygen, NAD(P)H as one donor, and incorporation of one atom of oxygen"/>
    <property type="evidence" value="ECO:0007669"/>
    <property type="project" value="UniProtKB-ARBA"/>
</dbReference>
<dbReference type="AlphaFoldDB" id="A0A395NZA7"/>
<evidence type="ECO:0000313" key="6">
    <source>
        <dbReference type="Proteomes" id="UP000266272"/>
    </source>
</evidence>
<dbReference type="STRING" id="490622.A0A395NZA7"/>
<evidence type="ECO:0000256" key="2">
    <source>
        <dbReference type="ARBA" id="ARBA00022827"/>
    </source>
</evidence>
<dbReference type="PANTHER" id="PTHR43004:SF21">
    <property type="entry name" value="FAD-BINDING DOMAIN-CONTAINING PROTEIN-RELATED"/>
    <property type="match status" value="1"/>
</dbReference>
<evidence type="ECO:0000256" key="1">
    <source>
        <dbReference type="ARBA" id="ARBA00022630"/>
    </source>
</evidence>
<organism evidence="5 6">
    <name type="scientific">Trichoderma arundinaceum</name>
    <dbReference type="NCBI Taxonomy" id="490622"/>
    <lineage>
        <taxon>Eukaryota</taxon>
        <taxon>Fungi</taxon>
        <taxon>Dikarya</taxon>
        <taxon>Ascomycota</taxon>
        <taxon>Pezizomycotina</taxon>
        <taxon>Sordariomycetes</taxon>
        <taxon>Hypocreomycetidae</taxon>
        <taxon>Hypocreales</taxon>
        <taxon>Hypocreaceae</taxon>
        <taxon>Trichoderma</taxon>
    </lineage>
</organism>
<feature type="domain" description="FAD-binding" evidence="4">
    <location>
        <begin position="135"/>
        <end position="218"/>
    </location>
</feature>
<comment type="caution">
    <text evidence="5">The sequence shown here is derived from an EMBL/GenBank/DDBJ whole genome shotgun (WGS) entry which is preliminary data.</text>
</comment>
<dbReference type="InterPro" id="IPR050641">
    <property type="entry name" value="RIFMO-like"/>
</dbReference>
<dbReference type="Proteomes" id="UP000266272">
    <property type="component" value="Unassembled WGS sequence"/>
</dbReference>
<dbReference type="Gene3D" id="3.50.50.60">
    <property type="entry name" value="FAD/NAD(P)-binding domain"/>
    <property type="match status" value="3"/>
</dbReference>
<protein>
    <submittedName>
        <fullName evidence="5">Fad binding domain-containing</fullName>
    </submittedName>
</protein>